<name>A0A7Y8GWJ5_9BURK</name>
<evidence type="ECO:0000313" key="2">
    <source>
        <dbReference type="Proteomes" id="UP000545507"/>
    </source>
</evidence>
<comment type="caution">
    <text evidence="1">The sequence shown here is derived from an EMBL/GenBank/DDBJ whole genome shotgun (WGS) entry which is preliminary data.</text>
</comment>
<dbReference type="GO" id="GO:0016740">
    <property type="term" value="F:transferase activity"/>
    <property type="evidence" value="ECO:0007669"/>
    <property type="project" value="UniProtKB-KW"/>
</dbReference>
<dbReference type="Proteomes" id="UP000545507">
    <property type="component" value="Unassembled WGS sequence"/>
</dbReference>
<sequence>MFERPHHQRIAHVLAALDGEVLRQHGCLFGGGTCIALRHGEYRESVDIDFLVSDAAGYRELRQLLTGIEGINAVVRTGAQPLVMLREVRADQYGLRTVLQMDGQAIKFEIVREARIELEAPGKDDVVCGIGTLTPLDLATSKLLANSDRQADDGVFSRDVIDLAMMGQRLPALRLALAKAQQAYGPAVSRDLGKAIDRLQERHGWLERCMQAMAITLPKAVLWQKIRALRKLLKPV</sequence>
<gene>
    <name evidence="1" type="ORF">F3K02_11250</name>
</gene>
<reference evidence="1 2" key="1">
    <citation type="submission" date="2019-09" db="EMBL/GenBank/DDBJ databases">
        <title>Hydrogenophaga aromatica sp. nov., isolated from a para-xylene-degrading enrichment culture.</title>
        <authorList>
            <person name="Tancsics A."/>
            <person name="Banerjee S."/>
        </authorList>
    </citation>
    <scope>NUCLEOTIDE SEQUENCE [LARGE SCALE GENOMIC DNA]</scope>
    <source>
        <strain evidence="1 2">D2P1</strain>
    </source>
</reference>
<keyword evidence="1" id="KW-0808">Transferase</keyword>
<dbReference type="Pfam" id="PF08843">
    <property type="entry name" value="AbiEii"/>
    <property type="match status" value="1"/>
</dbReference>
<dbReference type="RefSeq" id="WP_177135705.1">
    <property type="nucleotide sequence ID" value="NZ_VYGV01000007.1"/>
</dbReference>
<accession>A0A7Y8GWJ5</accession>
<dbReference type="EMBL" id="VYGV01000007">
    <property type="protein sequence ID" value="NWF45821.1"/>
    <property type="molecule type" value="Genomic_DNA"/>
</dbReference>
<dbReference type="InterPro" id="IPR014942">
    <property type="entry name" value="AbiEii"/>
</dbReference>
<protein>
    <submittedName>
        <fullName evidence="1">Nucleotidyl transferase AbiEii/AbiGii toxin family protein</fullName>
    </submittedName>
</protein>
<proteinExistence type="predicted"/>
<dbReference type="AlphaFoldDB" id="A0A7Y8GWJ5"/>
<organism evidence="1 2">
    <name type="scientific">Hydrogenophaga aromaticivorans</name>
    <dbReference type="NCBI Taxonomy" id="2610898"/>
    <lineage>
        <taxon>Bacteria</taxon>
        <taxon>Pseudomonadati</taxon>
        <taxon>Pseudomonadota</taxon>
        <taxon>Betaproteobacteria</taxon>
        <taxon>Burkholderiales</taxon>
        <taxon>Comamonadaceae</taxon>
        <taxon>Hydrogenophaga</taxon>
    </lineage>
</organism>
<keyword evidence="2" id="KW-1185">Reference proteome</keyword>
<evidence type="ECO:0000313" key="1">
    <source>
        <dbReference type="EMBL" id="NWF45821.1"/>
    </source>
</evidence>